<gene>
    <name evidence="1" type="ORF">V6N11_010963</name>
</gene>
<dbReference type="EMBL" id="JBBPBN010000016">
    <property type="protein sequence ID" value="KAK9020951.1"/>
    <property type="molecule type" value="Genomic_DNA"/>
</dbReference>
<organism evidence="1 2">
    <name type="scientific">Hibiscus sabdariffa</name>
    <name type="common">roselle</name>
    <dbReference type="NCBI Taxonomy" id="183260"/>
    <lineage>
        <taxon>Eukaryota</taxon>
        <taxon>Viridiplantae</taxon>
        <taxon>Streptophyta</taxon>
        <taxon>Embryophyta</taxon>
        <taxon>Tracheophyta</taxon>
        <taxon>Spermatophyta</taxon>
        <taxon>Magnoliopsida</taxon>
        <taxon>eudicotyledons</taxon>
        <taxon>Gunneridae</taxon>
        <taxon>Pentapetalae</taxon>
        <taxon>rosids</taxon>
        <taxon>malvids</taxon>
        <taxon>Malvales</taxon>
        <taxon>Malvaceae</taxon>
        <taxon>Malvoideae</taxon>
        <taxon>Hibiscus</taxon>
    </lineage>
</organism>
<dbReference type="Proteomes" id="UP001396334">
    <property type="component" value="Unassembled WGS sequence"/>
</dbReference>
<comment type="caution">
    <text evidence="1">The sequence shown here is derived from an EMBL/GenBank/DDBJ whole genome shotgun (WGS) entry which is preliminary data.</text>
</comment>
<evidence type="ECO:0000313" key="1">
    <source>
        <dbReference type="EMBL" id="KAK9020951.1"/>
    </source>
</evidence>
<dbReference type="InterPro" id="IPR046960">
    <property type="entry name" value="PPR_At4g14850-like_plant"/>
</dbReference>
<proteinExistence type="predicted"/>
<protein>
    <submittedName>
        <fullName evidence="1">Uncharacterized protein</fullName>
    </submittedName>
</protein>
<dbReference type="PANTHER" id="PTHR47926">
    <property type="entry name" value="PENTATRICOPEPTIDE REPEAT-CONTAINING PROTEIN"/>
    <property type="match status" value="1"/>
</dbReference>
<keyword evidence="2" id="KW-1185">Reference proteome</keyword>
<reference evidence="1 2" key="1">
    <citation type="journal article" date="2024" name="G3 (Bethesda)">
        <title>Genome assembly of Hibiscus sabdariffa L. provides insights into metabolisms of medicinal natural products.</title>
        <authorList>
            <person name="Kim T."/>
        </authorList>
    </citation>
    <scope>NUCLEOTIDE SEQUENCE [LARGE SCALE GENOMIC DNA]</scope>
    <source>
        <strain evidence="1">TK-2024</strain>
        <tissue evidence="1">Old leaves</tissue>
    </source>
</reference>
<name>A0ABR2S6T4_9ROSI</name>
<evidence type="ECO:0000313" key="2">
    <source>
        <dbReference type="Proteomes" id="UP001396334"/>
    </source>
</evidence>
<accession>A0ABR2S6T4</accession>
<sequence length="112" mass="13002">MLAWLICLAERTIDEMPIEPYARIWQILLSACCLHVNFDTGSVAVRKHFEQQPDNESDYIFLSDLCASTGMRNAVRKLRRVIKKSYFARNLVLVGFKYEDPCITFRMMTCCA</sequence>